<dbReference type="AlphaFoldDB" id="A0A813IUV2"/>
<organism evidence="1 2">
    <name type="scientific">Polarella glacialis</name>
    <name type="common">Dinoflagellate</name>
    <dbReference type="NCBI Taxonomy" id="89957"/>
    <lineage>
        <taxon>Eukaryota</taxon>
        <taxon>Sar</taxon>
        <taxon>Alveolata</taxon>
        <taxon>Dinophyceae</taxon>
        <taxon>Suessiales</taxon>
        <taxon>Suessiaceae</taxon>
        <taxon>Polarella</taxon>
    </lineage>
</organism>
<reference evidence="1" key="1">
    <citation type="submission" date="2021-02" db="EMBL/GenBank/DDBJ databases">
        <authorList>
            <person name="Dougan E. K."/>
            <person name="Rhodes N."/>
            <person name="Thang M."/>
            <person name="Chan C."/>
        </authorList>
    </citation>
    <scope>NUCLEOTIDE SEQUENCE</scope>
</reference>
<accession>A0A813IUV2</accession>
<dbReference type="EMBL" id="CAJNNW010013657">
    <property type="protein sequence ID" value="CAE8655622.1"/>
    <property type="molecule type" value="Genomic_DNA"/>
</dbReference>
<dbReference type="Proteomes" id="UP000626109">
    <property type="component" value="Unassembled WGS sequence"/>
</dbReference>
<sequence>MAGSARAVVRPLLTLRSGKTSIFGHCEALVRHLQKDTEVLLKAGGPGTSEKLLRVIALASADLQKASGYLPGFGRIALRLDRYEAAVHSTSPSSISGVIARLLEAPVSAVGQSIVFRKDADSSEMGRELAVLIRGEGDGLRSAEVRSVGDASADRLLQAVQLAQRLLREGGDSRLRLGICPQLGVSLSSSKLDSAELVSFICPWGSVADVVPGLLPLRARHHSRFYEETGTPIIAT</sequence>
<name>A0A813IUV2_POLGL</name>
<evidence type="ECO:0000313" key="1">
    <source>
        <dbReference type="EMBL" id="CAE8655622.1"/>
    </source>
</evidence>
<evidence type="ECO:0000313" key="2">
    <source>
        <dbReference type="Proteomes" id="UP000626109"/>
    </source>
</evidence>
<protein>
    <submittedName>
        <fullName evidence="1">Uncharacterized protein</fullName>
    </submittedName>
</protein>
<comment type="caution">
    <text evidence="1">The sequence shown here is derived from an EMBL/GenBank/DDBJ whole genome shotgun (WGS) entry which is preliminary data.</text>
</comment>
<gene>
    <name evidence="1" type="ORF">PGLA2088_LOCUS11708</name>
</gene>
<proteinExistence type="predicted"/>